<dbReference type="AlphaFoldDB" id="A0A645D8B4"/>
<gene>
    <name evidence="1" type="ORF">SDC9_132261</name>
</gene>
<sequence length="76" mass="8679">MLQHLPLYFFAHRLVGIVGESEVDEGIRRNLRRPAGEGRMDVIRQNRVGLTGNGKYQVHIDYVKAGTSHQTDLFDE</sequence>
<organism evidence="1">
    <name type="scientific">bioreactor metagenome</name>
    <dbReference type="NCBI Taxonomy" id="1076179"/>
    <lineage>
        <taxon>unclassified sequences</taxon>
        <taxon>metagenomes</taxon>
        <taxon>ecological metagenomes</taxon>
    </lineage>
</organism>
<name>A0A645D8B4_9ZZZZ</name>
<evidence type="ECO:0000313" key="1">
    <source>
        <dbReference type="EMBL" id="MPM85183.1"/>
    </source>
</evidence>
<protein>
    <submittedName>
        <fullName evidence="1">Uncharacterized protein</fullName>
    </submittedName>
</protein>
<reference evidence="1" key="1">
    <citation type="submission" date="2019-08" db="EMBL/GenBank/DDBJ databases">
        <authorList>
            <person name="Kucharzyk K."/>
            <person name="Murdoch R.W."/>
            <person name="Higgins S."/>
            <person name="Loffler F."/>
        </authorList>
    </citation>
    <scope>NUCLEOTIDE SEQUENCE</scope>
</reference>
<dbReference type="EMBL" id="VSSQ01033546">
    <property type="protein sequence ID" value="MPM85183.1"/>
    <property type="molecule type" value="Genomic_DNA"/>
</dbReference>
<proteinExistence type="predicted"/>
<accession>A0A645D8B4</accession>
<comment type="caution">
    <text evidence="1">The sequence shown here is derived from an EMBL/GenBank/DDBJ whole genome shotgun (WGS) entry which is preliminary data.</text>
</comment>